<evidence type="ECO:0000256" key="1">
    <source>
        <dbReference type="SAM" id="MobiDB-lite"/>
    </source>
</evidence>
<evidence type="ECO:0000313" key="3">
    <source>
        <dbReference type="EnsemblMetazoa" id="ASIC003813-PA"/>
    </source>
</evidence>
<proteinExistence type="predicted"/>
<dbReference type="EMBL" id="ATLV01012364">
    <property type="status" value="NOT_ANNOTATED_CDS"/>
    <property type="molecule type" value="Genomic_DNA"/>
</dbReference>
<keyword evidence="4" id="KW-1185">Reference proteome</keyword>
<dbReference type="VEuPathDB" id="VectorBase:ASIC003813"/>
<reference evidence="2 4" key="1">
    <citation type="journal article" date="2014" name="BMC Genomics">
        <title>Genome sequence of Anopheles sinensis provides insight into genetics basis of mosquito competence for malaria parasites.</title>
        <authorList>
            <person name="Zhou D."/>
            <person name="Zhang D."/>
            <person name="Ding G."/>
            <person name="Shi L."/>
            <person name="Hou Q."/>
            <person name="Ye Y."/>
            <person name="Xu Y."/>
            <person name="Zhou H."/>
            <person name="Xiong C."/>
            <person name="Li S."/>
            <person name="Yu J."/>
            <person name="Hong S."/>
            <person name="Yu X."/>
            <person name="Zou P."/>
            <person name="Chen C."/>
            <person name="Chang X."/>
            <person name="Wang W."/>
            <person name="Lv Y."/>
            <person name="Sun Y."/>
            <person name="Ma L."/>
            <person name="Shen B."/>
            <person name="Zhu C."/>
        </authorList>
    </citation>
    <scope>NUCLEOTIDE SEQUENCE [LARGE SCALE GENOMIC DNA]</scope>
</reference>
<name>A0A084VF70_ANOSI</name>
<dbReference type="Proteomes" id="UP000030765">
    <property type="component" value="Unassembled WGS sequence"/>
</dbReference>
<dbReference type="EMBL" id="KE524785">
    <property type="protein sequence ID" value="KFB36614.1"/>
    <property type="molecule type" value="Genomic_DNA"/>
</dbReference>
<sequence length="59" mass="6671">MVHSQQCISFLISHASICRVAHVGGCTWKLRGTSDEKEDRRERSFGCSGRHRRPADSRA</sequence>
<protein>
    <submittedName>
        <fullName evidence="2 3">Prophage antirepressor</fullName>
    </submittedName>
</protein>
<reference evidence="3" key="2">
    <citation type="submission" date="2020-05" db="UniProtKB">
        <authorList>
            <consortium name="EnsemblMetazoa"/>
        </authorList>
    </citation>
    <scope>IDENTIFICATION</scope>
</reference>
<evidence type="ECO:0000313" key="4">
    <source>
        <dbReference type="Proteomes" id="UP000030765"/>
    </source>
</evidence>
<feature type="compositionally biased region" description="Basic and acidic residues" evidence="1">
    <location>
        <begin position="32"/>
        <end position="44"/>
    </location>
</feature>
<gene>
    <name evidence="2" type="ORF">ZHAS_00003813</name>
</gene>
<dbReference type="EnsemblMetazoa" id="ASIC003813-RA">
    <property type="protein sequence ID" value="ASIC003813-PA"/>
    <property type="gene ID" value="ASIC003813"/>
</dbReference>
<organism evidence="2">
    <name type="scientific">Anopheles sinensis</name>
    <name type="common">Mosquito</name>
    <dbReference type="NCBI Taxonomy" id="74873"/>
    <lineage>
        <taxon>Eukaryota</taxon>
        <taxon>Metazoa</taxon>
        <taxon>Ecdysozoa</taxon>
        <taxon>Arthropoda</taxon>
        <taxon>Hexapoda</taxon>
        <taxon>Insecta</taxon>
        <taxon>Pterygota</taxon>
        <taxon>Neoptera</taxon>
        <taxon>Endopterygota</taxon>
        <taxon>Diptera</taxon>
        <taxon>Nematocera</taxon>
        <taxon>Culicoidea</taxon>
        <taxon>Culicidae</taxon>
        <taxon>Anophelinae</taxon>
        <taxon>Anopheles</taxon>
    </lineage>
</organism>
<feature type="region of interest" description="Disordered" evidence="1">
    <location>
        <begin position="32"/>
        <end position="59"/>
    </location>
</feature>
<dbReference type="AlphaFoldDB" id="A0A084VF70"/>
<evidence type="ECO:0000313" key="2">
    <source>
        <dbReference type="EMBL" id="KFB36614.1"/>
    </source>
</evidence>
<accession>A0A084VF70</accession>